<protein>
    <submittedName>
        <fullName evidence="3">Class I SAM-dependent methyltransferase</fullName>
    </submittedName>
</protein>
<reference evidence="3" key="1">
    <citation type="submission" date="2019-03" db="EMBL/GenBank/DDBJ databases">
        <title>Afifella sp. nov., isolated from activated sludge.</title>
        <authorList>
            <person name="Li Q."/>
            <person name="Liu Y."/>
        </authorList>
    </citation>
    <scope>NUCLEOTIDE SEQUENCE</scope>
    <source>
        <strain evidence="3">L72</strain>
    </source>
</reference>
<dbReference type="PANTHER" id="PTHR43861:SF3">
    <property type="entry name" value="PUTATIVE (AFU_ORTHOLOGUE AFUA_2G14390)-RELATED"/>
    <property type="match status" value="1"/>
</dbReference>
<comment type="caution">
    <text evidence="3">The sequence shown here is derived from an EMBL/GenBank/DDBJ whole genome shotgun (WGS) entry which is preliminary data.</text>
</comment>
<dbReference type="Gene3D" id="3.40.50.150">
    <property type="entry name" value="Vaccinia Virus protein VP39"/>
    <property type="match status" value="1"/>
</dbReference>
<feature type="domain" description="Methyltransferase" evidence="2">
    <location>
        <begin position="35"/>
        <end position="127"/>
    </location>
</feature>
<dbReference type="OrthoDB" id="9786503at2"/>
<name>A0A964WSQ2_9HYPH</name>
<organism evidence="3 4">
    <name type="scientific">Propylenella binzhouense</name>
    <dbReference type="NCBI Taxonomy" id="2555902"/>
    <lineage>
        <taxon>Bacteria</taxon>
        <taxon>Pseudomonadati</taxon>
        <taxon>Pseudomonadota</taxon>
        <taxon>Alphaproteobacteria</taxon>
        <taxon>Hyphomicrobiales</taxon>
        <taxon>Propylenellaceae</taxon>
        <taxon>Propylenella</taxon>
    </lineage>
</organism>
<dbReference type="PANTHER" id="PTHR43861">
    <property type="entry name" value="TRANS-ACONITATE 2-METHYLTRANSFERASE-RELATED"/>
    <property type="match status" value="1"/>
</dbReference>
<sequence>MWDERYAGDEYLFGTEPNAFLKAQAHLLKPGQRALAVADGEGRNGVWLAEQGLDVVSMDASGVAIAKARKLAEARGVHPTFVQADIESWDWEAEAFDVVAAIFIQFTPPPLRDKCFAGFKKTLRPGGLLLLTGYGPKQLEYRTGGPGVLENLYTRALLEERFSDMDILLLDEHDSLVSEGKRHTGMSALVDLVARKRA</sequence>
<dbReference type="RefSeq" id="WP_161139471.1">
    <property type="nucleotide sequence ID" value="NZ_SPKJ01000010.1"/>
</dbReference>
<evidence type="ECO:0000259" key="2">
    <source>
        <dbReference type="Pfam" id="PF13649"/>
    </source>
</evidence>
<evidence type="ECO:0000313" key="4">
    <source>
        <dbReference type="Proteomes" id="UP000773614"/>
    </source>
</evidence>
<dbReference type="GO" id="GO:0008168">
    <property type="term" value="F:methyltransferase activity"/>
    <property type="evidence" value="ECO:0007669"/>
    <property type="project" value="UniProtKB-KW"/>
</dbReference>
<proteinExistence type="predicted"/>
<dbReference type="InterPro" id="IPR029063">
    <property type="entry name" value="SAM-dependent_MTases_sf"/>
</dbReference>
<dbReference type="SUPFAM" id="SSF53335">
    <property type="entry name" value="S-adenosyl-L-methionine-dependent methyltransferases"/>
    <property type="match status" value="1"/>
</dbReference>
<dbReference type="CDD" id="cd02440">
    <property type="entry name" value="AdoMet_MTases"/>
    <property type="match status" value="1"/>
</dbReference>
<keyword evidence="4" id="KW-1185">Reference proteome</keyword>
<evidence type="ECO:0000256" key="1">
    <source>
        <dbReference type="ARBA" id="ARBA00022679"/>
    </source>
</evidence>
<dbReference type="Proteomes" id="UP000773614">
    <property type="component" value="Unassembled WGS sequence"/>
</dbReference>
<keyword evidence="3" id="KW-0489">Methyltransferase</keyword>
<evidence type="ECO:0000313" key="3">
    <source>
        <dbReference type="EMBL" id="MYZ47121.1"/>
    </source>
</evidence>
<accession>A0A964WSQ2</accession>
<keyword evidence="1" id="KW-0808">Transferase</keyword>
<dbReference type="Pfam" id="PF13649">
    <property type="entry name" value="Methyltransf_25"/>
    <property type="match status" value="1"/>
</dbReference>
<dbReference type="InterPro" id="IPR041698">
    <property type="entry name" value="Methyltransf_25"/>
</dbReference>
<dbReference type="EMBL" id="SPKJ01000010">
    <property type="protein sequence ID" value="MYZ47121.1"/>
    <property type="molecule type" value="Genomic_DNA"/>
</dbReference>
<gene>
    <name evidence="3" type="ORF">E4O86_05275</name>
</gene>
<dbReference type="AlphaFoldDB" id="A0A964WSQ2"/>
<dbReference type="GO" id="GO:0032259">
    <property type="term" value="P:methylation"/>
    <property type="evidence" value="ECO:0007669"/>
    <property type="project" value="UniProtKB-KW"/>
</dbReference>